<proteinExistence type="predicted"/>
<evidence type="ECO:0000313" key="2">
    <source>
        <dbReference type="Proteomes" id="UP000273022"/>
    </source>
</evidence>
<feature type="non-terminal residue" evidence="1">
    <location>
        <position position="1"/>
    </location>
</feature>
<organism evidence="1 2">
    <name type="scientific">Parashewanella spongiae</name>
    <dbReference type="NCBI Taxonomy" id="342950"/>
    <lineage>
        <taxon>Bacteria</taxon>
        <taxon>Pseudomonadati</taxon>
        <taxon>Pseudomonadota</taxon>
        <taxon>Gammaproteobacteria</taxon>
        <taxon>Alteromonadales</taxon>
        <taxon>Shewanellaceae</taxon>
        <taxon>Parashewanella</taxon>
    </lineage>
</organism>
<sequence>SKRGKIHRHRVLPQKEVYDHKVRSGSNFISQSVKKRSRSCPGIIPKLLGKIVVSIKFLKLTINELAYDVTTKNMNPYK</sequence>
<dbReference type="EMBL" id="QYYH01000126">
    <property type="protein sequence ID" value="RJY07287.1"/>
    <property type="molecule type" value="Genomic_DNA"/>
</dbReference>
<protein>
    <submittedName>
        <fullName evidence="1">Uncharacterized protein</fullName>
    </submittedName>
</protein>
<accession>A0A3A6T763</accession>
<gene>
    <name evidence="1" type="ORF">D5R81_16100</name>
</gene>
<keyword evidence="2" id="KW-1185">Reference proteome</keyword>
<evidence type="ECO:0000313" key="1">
    <source>
        <dbReference type="EMBL" id="RJY07287.1"/>
    </source>
</evidence>
<name>A0A3A6T763_9GAMM</name>
<comment type="caution">
    <text evidence="1">The sequence shown here is derived from an EMBL/GenBank/DDBJ whole genome shotgun (WGS) entry which is preliminary data.</text>
</comment>
<dbReference type="Proteomes" id="UP000273022">
    <property type="component" value="Unassembled WGS sequence"/>
</dbReference>
<dbReference type="RefSeq" id="WP_207805312.1">
    <property type="nucleotide sequence ID" value="NZ_ML064711.1"/>
</dbReference>
<reference evidence="1 2" key="1">
    <citation type="submission" date="2018-09" db="EMBL/GenBank/DDBJ databases">
        <title>Phylogeny of the Shewanellaceae, and recommendation for two new genera, Pseudoshewanella and Parashewanella.</title>
        <authorList>
            <person name="Wang G."/>
        </authorList>
    </citation>
    <scope>NUCLEOTIDE SEQUENCE [LARGE SCALE GENOMIC DNA]</scope>
    <source>
        <strain evidence="1 2">KCTC 22492</strain>
    </source>
</reference>
<dbReference type="AlphaFoldDB" id="A0A3A6T763"/>